<sequence>MELLFWSCFVGGALFTLISTLFGDLLGGWLEGVFDFLSADFLKPIISASAITTFGGSGILLSRYTNINSIAVLIISILIALLLSVIIYFAYVKPMENSENSVGFSNSELPGKLGEVTVPIPSNGYGEVMIKMVSGNTLHIASSWDGRDIPVGTLIVVVNTQDGVVQVSELYEKDESNT</sequence>
<evidence type="ECO:0000256" key="1">
    <source>
        <dbReference type="SAM" id="Phobius"/>
    </source>
</evidence>
<feature type="transmembrane region" description="Helical" evidence="1">
    <location>
        <begin position="70"/>
        <end position="91"/>
    </location>
</feature>
<keyword evidence="1" id="KW-0472">Membrane</keyword>
<feature type="domain" description="Membrane protein NfeD2 N-terminal transmembrane" evidence="2">
    <location>
        <begin position="2"/>
        <end position="100"/>
    </location>
</feature>
<dbReference type="Proteomes" id="UP000198972">
    <property type="component" value="Unassembled WGS sequence"/>
</dbReference>
<dbReference type="InterPro" id="IPR012340">
    <property type="entry name" value="NA-bd_OB-fold"/>
</dbReference>
<dbReference type="RefSeq" id="WP_091233181.1">
    <property type="nucleotide sequence ID" value="NZ_FNBG01000021.1"/>
</dbReference>
<reference evidence="3 4" key="1">
    <citation type="submission" date="2016-10" db="EMBL/GenBank/DDBJ databases">
        <authorList>
            <person name="de Groot N.N."/>
        </authorList>
    </citation>
    <scope>NUCLEOTIDE SEQUENCE [LARGE SCALE GENOMIC DNA]</scope>
    <source>
        <strain evidence="3 4">DSM 28129</strain>
    </source>
</reference>
<organism evidence="3 4">
    <name type="scientific">Fontibacillus panacisegetis</name>
    <dbReference type="NCBI Taxonomy" id="670482"/>
    <lineage>
        <taxon>Bacteria</taxon>
        <taxon>Bacillati</taxon>
        <taxon>Bacillota</taxon>
        <taxon>Bacilli</taxon>
        <taxon>Bacillales</taxon>
        <taxon>Paenibacillaceae</taxon>
        <taxon>Fontibacillus</taxon>
    </lineage>
</organism>
<keyword evidence="4" id="KW-1185">Reference proteome</keyword>
<dbReference type="InterPro" id="IPR058653">
    <property type="entry name" value="NfeD2_TM"/>
</dbReference>
<protein>
    <submittedName>
        <fullName evidence="3">NfeD-like C-terminal, partner-binding</fullName>
    </submittedName>
</protein>
<gene>
    <name evidence="3" type="ORF">SAMN04488542_12181</name>
</gene>
<accession>A0A1G7Q9V4</accession>
<evidence type="ECO:0000313" key="3">
    <source>
        <dbReference type="EMBL" id="SDF95367.1"/>
    </source>
</evidence>
<dbReference type="STRING" id="670482.SAMN04488542_12181"/>
<keyword evidence="1" id="KW-1133">Transmembrane helix</keyword>
<keyword evidence="1" id="KW-0812">Transmembrane</keyword>
<proteinExistence type="predicted"/>
<evidence type="ECO:0000313" key="4">
    <source>
        <dbReference type="Proteomes" id="UP000198972"/>
    </source>
</evidence>
<evidence type="ECO:0000259" key="2">
    <source>
        <dbReference type="Pfam" id="PF25842"/>
    </source>
</evidence>
<name>A0A1G7Q9V4_9BACL</name>
<dbReference type="OrthoDB" id="1683445at2"/>
<dbReference type="EMBL" id="FNBG01000021">
    <property type="protein sequence ID" value="SDF95367.1"/>
    <property type="molecule type" value="Genomic_DNA"/>
</dbReference>
<dbReference type="Gene3D" id="2.40.50.140">
    <property type="entry name" value="Nucleic acid-binding proteins"/>
    <property type="match status" value="1"/>
</dbReference>
<dbReference type="AlphaFoldDB" id="A0A1G7Q9V4"/>
<dbReference type="Pfam" id="PF25842">
    <property type="entry name" value="NfeD_TM"/>
    <property type="match status" value="1"/>
</dbReference>